<evidence type="ECO:0000313" key="3">
    <source>
        <dbReference type="Proteomes" id="UP001353858"/>
    </source>
</evidence>
<evidence type="ECO:0000256" key="1">
    <source>
        <dbReference type="SAM" id="MobiDB-lite"/>
    </source>
</evidence>
<dbReference type="AlphaFoldDB" id="A0AAN7PFF1"/>
<feature type="compositionally biased region" description="Basic and acidic residues" evidence="1">
    <location>
        <begin position="117"/>
        <end position="129"/>
    </location>
</feature>
<name>A0AAN7PFF1_9COLE</name>
<dbReference type="Proteomes" id="UP001353858">
    <property type="component" value="Unassembled WGS sequence"/>
</dbReference>
<reference evidence="3" key="1">
    <citation type="submission" date="2023-01" db="EMBL/GenBank/DDBJ databases">
        <title>Key to firefly adult light organ development and bioluminescence: homeobox transcription factors regulate luciferase expression and transportation to peroxisome.</title>
        <authorList>
            <person name="Fu X."/>
        </authorList>
    </citation>
    <scope>NUCLEOTIDE SEQUENCE [LARGE SCALE GENOMIC DNA]</scope>
</reference>
<evidence type="ECO:0008006" key="4">
    <source>
        <dbReference type="Google" id="ProtNLM"/>
    </source>
</evidence>
<evidence type="ECO:0000313" key="2">
    <source>
        <dbReference type="EMBL" id="KAK4887395.1"/>
    </source>
</evidence>
<accession>A0AAN7PFF1</accession>
<feature type="region of interest" description="Disordered" evidence="1">
    <location>
        <begin position="117"/>
        <end position="148"/>
    </location>
</feature>
<dbReference type="EMBL" id="JARPUR010000001">
    <property type="protein sequence ID" value="KAK4887395.1"/>
    <property type="molecule type" value="Genomic_DNA"/>
</dbReference>
<organism evidence="2 3">
    <name type="scientific">Aquatica leii</name>
    <dbReference type="NCBI Taxonomy" id="1421715"/>
    <lineage>
        <taxon>Eukaryota</taxon>
        <taxon>Metazoa</taxon>
        <taxon>Ecdysozoa</taxon>
        <taxon>Arthropoda</taxon>
        <taxon>Hexapoda</taxon>
        <taxon>Insecta</taxon>
        <taxon>Pterygota</taxon>
        <taxon>Neoptera</taxon>
        <taxon>Endopterygota</taxon>
        <taxon>Coleoptera</taxon>
        <taxon>Polyphaga</taxon>
        <taxon>Elateriformia</taxon>
        <taxon>Elateroidea</taxon>
        <taxon>Lampyridae</taxon>
        <taxon>Luciolinae</taxon>
        <taxon>Aquatica</taxon>
    </lineage>
</organism>
<protein>
    <recommendedName>
        <fullName evidence="4">THAP-type domain-containing protein</fullName>
    </recommendedName>
</protein>
<keyword evidence="3" id="KW-1185">Reference proteome</keyword>
<comment type="caution">
    <text evidence="2">The sequence shown here is derived from an EMBL/GenBank/DDBJ whole genome shotgun (WGS) entry which is preliminary data.</text>
</comment>
<sequence length="204" mass="23659">MCRRADRDPTREDRLCSCHFTDGNKFLDPSIFPRNEEGSWKFPTPEKRRKTKVAVSTTPHIKDFNIAESDTIDTVYIPPTVGELTDEEDIDDNLLEEDFRPSDIAGTFEVHLHQNEDYSTNQEEHEQPLSKKRKSATPKLQKPTPIWQKEEIELSTSQSKESVRKEKLVNLLEGKSPIELFSLLIDDELMLQIVNYSVFSFFLL</sequence>
<gene>
    <name evidence="2" type="ORF">RN001_003666</name>
</gene>
<proteinExistence type="predicted"/>